<feature type="domain" description="Laminin EGF-like" evidence="18">
    <location>
        <begin position="330"/>
        <end position="399"/>
    </location>
</feature>
<feature type="disulfide bond" evidence="13">
    <location>
        <begin position="751"/>
        <end position="760"/>
    </location>
</feature>
<dbReference type="RefSeq" id="XP_015515404.2">
    <property type="nucleotide sequence ID" value="XM_015659918.2"/>
</dbReference>
<keyword evidence="5" id="KW-0677">Repeat</keyword>
<dbReference type="InterPro" id="IPR056863">
    <property type="entry name" value="LMN_ATRN_NET-like_EGF"/>
</dbReference>
<dbReference type="Gene3D" id="2.60.120.200">
    <property type="match status" value="5"/>
</dbReference>
<dbReference type="InterPro" id="IPR002049">
    <property type="entry name" value="LE_dom"/>
</dbReference>
<feature type="disulfide bond" evidence="13">
    <location>
        <begin position="1366"/>
        <end position="1383"/>
    </location>
</feature>
<keyword evidence="10" id="KW-0325">Glycoprotein</keyword>
<feature type="disulfide bond" evidence="13">
    <location>
        <begin position="367"/>
        <end position="376"/>
    </location>
</feature>
<feature type="domain" description="Laminin EGF-like" evidence="18">
    <location>
        <begin position="1999"/>
        <end position="2045"/>
    </location>
</feature>
<dbReference type="Pfam" id="PF00053">
    <property type="entry name" value="EGF_laminin"/>
    <property type="match status" value="18"/>
</dbReference>
<evidence type="ECO:0000256" key="16">
    <source>
        <dbReference type="SAM" id="SignalP"/>
    </source>
</evidence>
<feature type="domain" description="Laminin EGF-like" evidence="18">
    <location>
        <begin position="1791"/>
        <end position="1840"/>
    </location>
</feature>
<dbReference type="Proteomes" id="UP000829291">
    <property type="component" value="Chromosome 7"/>
</dbReference>
<feature type="disulfide bond" evidence="12">
    <location>
        <begin position="3638"/>
        <end position="3665"/>
    </location>
</feature>
<feature type="disulfide bond" evidence="13">
    <location>
        <begin position="539"/>
        <end position="556"/>
    </location>
</feature>
<comment type="caution">
    <text evidence="13">Lacks conserved residue(s) required for the propagation of feature annotation.</text>
</comment>
<dbReference type="GO" id="GO:0016477">
    <property type="term" value="P:cell migration"/>
    <property type="evidence" value="ECO:0007669"/>
    <property type="project" value="UniProtKB-ARBA"/>
</dbReference>
<feature type="domain" description="Laminin EGF-like" evidence="18">
    <location>
        <begin position="1899"/>
        <end position="1951"/>
    </location>
</feature>
<dbReference type="Pfam" id="PF02210">
    <property type="entry name" value="Laminin_G_2"/>
    <property type="match status" value="5"/>
</dbReference>
<feature type="disulfide bond" evidence="13">
    <location>
        <begin position="2019"/>
        <end position="2028"/>
    </location>
</feature>
<feature type="domain" description="Laminin EGF-like" evidence="18">
    <location>
        <begin position="728"/>
        <end position="780"/>
    </location>
</feature>
<evidence type="ECO:0000256" key="10">
    <source>
        <dbReference type="ARBA" id="ARBA00023180"/>
    </source>
</evidence>
<evidence type="ECO:0000259" key="19">
    <source>
        <dbReference type="PROSITE" id="PS51115"/>
    </source>
</evidence>
<feature type="disulfide bond" evidence="13">
    <location>
        <begin position="1935"/>
        <end position="1949"/>
    </location>
</feature>
<dbReference type="PROSITE" id="PS00652">
    <property type="entry name" value="TNFR_NGFR_1"/>
    <property type="match status" value="1"/>
</dbReference>
<feature type="disulfide bond" evidence="13">
    <location>
        <begin position="1971"/>
        <end position="1980"/>
    </location>
</feature>
<evidence type="ECO:0000256" key="2">
    <source>
        <dbReference type="ARBA" id="ARBA00022525"/>
    </source>
</evidence>
<feature type="disulfide bond" evidence="13">
    <location>
        <begin position="1923"/>
        <end position="1932"/>
    </location>
</feature>
<gene>
    <name evidence="22" type="primary">LOC107221056</name>
</gene>
<feature type="disulfide bond" evidence="13">
    <location>
        <begin position="493"/>
        <end position="510"/>
    </location>
</feature>
<dbReference type="GO" id="GO:0071711">
    <property type="term" value="P:basement membrane organization"/>
    <property type="evidence" value="ECO:0007669"/>
    <property type="project" value="UniProtKB-ARBA"/>
</dbReference>
<evidence type="ECO:0000256" key="14">
    <source>
        <dbReference type="SAM" id="Coils"/>
    </source>
</evidence>
<dbReference type="InterPro" id="IPR000034">
    <property type="entry name" value="Laminin_IV"/>
</dbReference>
<dbReference type="Pfam" id="PF00052">
    <property type="entry name" value="Laminin_B"/>
    <property type="match status" value="1"/>
</dbReference>
<feature type="domain" description="Laminin G" evidence="17">
    <location>
        <begin position="3491"/>
        <end position="3665"/>
    </location>
</feature>
<dbReference type="SMART" id="SM00180">
    <property type="entry name" value="EGF_Lam"/>
    <property type="match status" value="22"/>
</dbReference>
<keyword evidence="11 13" id="KW-0424">Laminin EGF-like domain</keyword>
<feature type="domain" description="Laminin EGF-like" evidence="18">
    <location>
        <begin position="583"/>
        <end position="627"/>
    </location>
</feature>
<dbReference type="GO" id="GO:0009888">
    <property type="term" value="P:tissue development"/>
    <property type="evidence" value="ECO:0007669"/>
    <property type="project" value="TreeGrafter"/>
</dbReference>
<protein>
    <submittedName>
        <fullName evidence="22">Laminin subunit alpha</fullName>
    </submittedName>
</protein>
<evidence type="ECO:0000256" key="15">
    <source>
        <dbReference type="SAM" id="MobiDB-lite"/>
    </source>
</evidence>
<accession>A0A6J0BL54</accession>
<feature type="disulfide bond" evidence="12">
    <location>
        <begin position="3180"/>
        <end position="3207"/>
    </location>
</feature>
<feature type="disulfide bond" evidence="13">
    <location>
        <begin position="491"/>
        <end position="503"/>
    </location>
</feature>
<feature type="disulfide bond" evidence="13">
    <location>
        <begin position="558"/>
        <end position="567"/>
    </location>
</feature>
<dbReference type="GeneID" id="107221056"/>
<dbReference type="GO" id="GO:0005604">
    <property type="term" value="C:basement membrane"/>
    <property type="evidence" value="ECO:0007669"/>
    <property type="project" value="UniProtKB-SubCell"/>
</dbReference>
<dbReference type="SUPFAM" id="SSF49899">
    <property type="entry name" value="Concanavalin A-like lectins/glucanases"/>
    <property type="match status" value="5"/>
</dbReference>
<evidence type="ECO:0000256" key="4">
    <source>
        <dbReference type="ARBA" id="ARBA00022729"/>
    </source>
</evidence>
<dbReference type="PROSITE" id="PS50025">
    <property type="entry name" value="LAM_G_DOMAIN"/>
    <property type="match status" value="5"/>
</dbReference>
<feature type="domain" description="Laminin EGF-like" evidence="18">
    <location>
        <begin position="491"/>
        <end position="536"/>
    </location>
</feature>
<feature type="disulfide bond" evidence="13">
    <location>
        <begin position="1478"/>
        <end position="1487"/>
    </location>
</feature>
<dbReference type="InterPro" id="IPR001368">
    <property type="entry name" value="TNFR/NGFR_Cys_rich_reg"/>
</dbReference>
<sequence>MILQAQGLVILAIAAVFARGEILTPPYFNLADGREISATATCGVDTPGPELYCKLVGANADQDEDINLIQGQVCDYCDPNDPLKRHPPEYAVDGTQTWWQSPPLSRGMKYNEVNLTINLGQEFHVAYVYIRMGNSPRPGLWALEKSKDYGKTWSPWQYFSDSENDCLTYFGVNSREGIKRDDSVICTTEYSKLVPLEGGEIPFSTLTDRPSANHYFNSSVLQEWTRATNVRFRFLRTKNLFGHLMSVARQDPTVTRRYFYSIKDISIGGRCMCNGHADTCDVQDPNIPDKLLCRCHHNTCGPQCASCCKGFEQKKWRISTASKKFICEPCNCFGHTDECQYDPQIDEQHLSLDIHGKYEGGGVCQNCKHNTEGINCDRCKAGFYKPYDKHLNETDVCQPCNCDLSFSTGNCAEGSGKCECRPEYVAPDCTECSYGYFGYPKCRPCECHLKGTDGYHCEATDGHCPCKENYAGHYCNLCAEGYYNFPGCLPCGCNDLGATDEFCDVTSGNCTCKNNYAGRACDVCENGYFNYPSCRFCDCDAQGTQGEICDKTNGQCLCKDGYGGPRCDKCLTGFFGYPNCQPCKCSTNGSPFTSCDVKGTCSCYVNFSGKTCDQCSPGYYKYPECIDCKCDNHGAIGLSCDAEGKCQCHENFDGLRCDKCKEGFYNFPTCEGCNCDPAGVIETFQGCGSVPIGELCQCKERVAGRICNECKPLFWNLQPRNPQGCEECQCNIPGTIAGIGECDTKSGQCICKTAVTGRGCTHCSDGMYNLQEYNLFGCDNCACDVGGSINPICDKQSGQCYCRPRVTGRMCNKPLQAHYFPTLHQFQYEVEDGRTPSNNPVRYGFAEDLFPGYSWKGYAVFSPLQDKIIQDVHIQKSTLYRMVLRYINLNPNPISGLIKITPEHSHDTEQEFTVVFKPTSKPMFVTVAGSSGTVPSPLVMDPGRWDISISTKSSLLLDYFVLLPAAYYEATILTQEVKRPCEIGYNGLCRHFSYPSLSTFDTVRGDAGYSIQDNQRERLTEYFTDRAALNELGEKRVALINDKQQEIHYDVRISKPGIYILVVTYITPISNDQIATVLVEANASYNGKVMLYPCRYTSVCRQVVTDKYGRVTPLQLPSHYVSVILSAEPYTDSAIVSIVAIPYENWSLDYIKPKSVCVRKGGKCVPGIFPEAADAKHIEFEVGNEILEVDSRPPGIYDNSTKLIYLSNNNTMIDIKAKVPLPGEYVFVVQYFQPDHPEFELDVLVQNGKFYEAKIPLPNCPSNSGCRSIVHQSNGETKFDLIENFMITFKKGAGDNAVWLDYILVIPAGPRVQETLQKIQFDQTKEFIKKCGTNHFHINITDDGFCRDSVFSLTADYNNGAQPCNCDVEGTLSFECQEFGGQCSCRPNVIGRQCEICKTGFYGFPDCKPCNCPSTANCAPETGECICPPNVSGQRCDVCKPRTYGFDPIIGCEDCNCDPNGVTDNDLQCNLYNGNCNCKVNVIGRQCDKCRPGYAEYPYCTECECDIRGTTADICDQKTAECFCKSNVQGSGCDVCAEGTFDIQLNNPNGCTKCFCFGKTTRCSSASLYKTYVTDMNNWKAAIINEKIGNVTILRNVPISQNNSQIFMSLTHNETFKNTIYFSAPDTYLGKRLTAYGGYLKYLIYYTTGPFGEAVAGADVILYGANTYLLYSGDEQPPSSMDFEASVQIVETNFRTLNDLDATRDQIMVVLEDLQGIYIRAKYWQPSVVIWLSYVTLDDATETYSSSSNVIASSVEQCHCPPNYKGLSCEECATGYYRVSSGPHGGYCVPCQCNDHSNTCDVNTGRCYDCKHSTTGDHCELCEIGYYGNATVGTPGDCNICACPLPIASNNFANSCQVNEEGDKISCDCLEGYYGARCQSCSAGFYGRPQEVGDYCKPCQCSGNIDPEDEHSCDSIDGTCLACLHNTYGQACNLCAPGFYGDAVQLKDCQSCICDTCGMTRCNNYNGSCECHPNVIGEKCDRCADNHYGFKSCQGCLPCDCGVASYSSQCDDDTGKCRCAPGVTGRQCDRCTPGYWNYGPSGCESCGCNTEYSIGASCDAETGHCTCLPGVIGDKCDKCPHRWVLIEQEGCFQCDSCAHDLLDDTDRLAEQLVPIVQEFKTVAAGYFTNRRLQFINETVDQLDKQVQLLDPSRVDFVPLQKEISQLDQDVQNQQRKVEYISENSEKWAEGAMNTSVEMKLLEKDAAKEIDRVNVIVDEVKSLALNIDQGTGPKVDNALKEAKEIIKKIEGVSFRSFRDKANDQVDRANILLTEMEQNNIPITNLSTVVMDLNKKVVNLTNKIDDMMNNTQMTQLNANVAERLNLENRIAQETGNFDTAKNSTNEAQEDLNAGKELNENATRFLNQAINFINTIKEDTQRDVRSKLNETTYGNDQILVDVLDLVKNATKHAETLNQYSLDLDGILTDTRNTSAVRAASAYKDISETINGAYEAAVDAIKAANNATQLSDGIGGRTLTSQNRSQELLDMAINALDQTEGSLEDDLIETQNDVSSIDNQNRNNTAELDRIESVLKGLSPDSSSPLAQQFMDKADKVQDVTQRAINDMKGTVEKLPEDLVDAKKLSKDMEDSIHDISQANKQLDVVERIVPNITNLINDLGSKQSSIETTGKMLQQKIDDLKHSIANARELADMIKIGLTFYRNTTLELKNPESLPLLATSTKISAYFRTNQTNGFMLYLGNEQKSKQSRFKTNDFMALLVENGYPVLVVDLGSGPERIISNRFVADNVWRQVIIERTGTNIKLIIREDIGEGKDELFVKEQVIPGPYSIFNLDQDQSKLFVGGYPAAFQIQNAVTSASFEGEMEELVIGDTPVSFWNFVYGENNREGAVERDKLINFQPSTGYRFDGNGYAIISIKQSQISMDAQKFNIKLNFKTFAENGLMYLMVNGRNFFSLEMKDGHVLYQYNLGQSTAFIKTTKTFNDGNWHNLIALRQQKQGTLEIDNSGKVWGEVKGASTSFESQDRIYFGGHPTLHSYSSVTTEGFEGCIDQVYISDTQVDLSSSTQAFGVTSGCPVRFARLVSFEEGNPGYVKWENASAPNSLKVNLKFKTSAKSGLIYYATNDDQSAVSMMSLMNGRLFVRSQGEELSTSKDGIKFNDNEWHVVTATHDENSLRLDIDDIENYITEIPPPPLHILYGSLYIGGLPPDYNVKKQGNLSTVPFVGCIEDATLNGIIINFANSTDRPGAFLGKCKGGDQPSRPPAVQTQRPDETWTPEPVPDIPTPPKRTDVNIPFEENDGLNNIEGRLTVGPVTSTTATPVVVTSEPLKPVITPAPRTANECHLPQYPANDSDVNNGWRFGTKKNSRFEYNSLGGRYMNDYDIQIDFKTMENDGIIFYSAVLGKQDLIAVYLKEGKVHYKFDCGSGPALLIGATKTNNNQWHTIVFKRKGNTGELAIDDEQIIRQNSAGDATMMDVIPPFYVGGFRSELSDNVFRSTGINSTFSGCLKSFMMNGNLVGDPTTTIGVIPCSKSVEPGLFFYPGNGSNYYKDTDKHQFGGTIDIQMNIKPRTISGHLLSTHGKRDYLVLEMDNGTVRFLVKTQKGIIETSFQLPNRNSLCDGNWHSIRATRQKNAVLLSVDNKSAPPGTGSRNIYGVQSKQPIFIGGHLRLSRARGSKSRQQYVGCINNVIINSVPLTLNPLRANGKVITGICPTI</sequence>
<evidence type="ECO:0000256" key="8">
    <source>
        <dbReference type="ARBA" id="ARBA00023054"/>
    </source>
</evidence>
<feature type="compositionally biased region" description="Pro residues" evidence="15">
    <location>
        <begin position="3231"/>
        <end position="3240"/>
    </location>
</feature>
<evidence type="ECO:0000256" key="7">
    <source>
        <dbReference type="ARBA" id="ARBA00022889"/>
    </source>
</evidence>
<evidence type="ECO:0000313" key="21">
    <source>
        <dbReference type="Proteomes" id="UP000829291"/>
    </source>
</evidence>
<feature type="domain" description="Laminin G" evidence="17">
    <location>
        <begin position="3311"/>
        <end position="3483"/>
    </location>
</feature>
<feature type="disulfide bond" evidence="13">
    <location>
        <begin position="1503"/>
        <end position="1515"/>
    </location>
</feature>
<keyword evidence="4 16" id="KW-0732">Signal</keyword>
<dbReference type="GO" id="GO:0007155">
    <property type="term" value="P:cell adhesion"/>
    <property type="evidence" value="ECO:0007669"/>
    <property type="project" value="UniProtKB-KW"/>
</dbReference>
<dbReference type="InParanoid" id="A0A6J0BL54"/>
<dbReference type="GO" id="GO:0006950">
    <property type="term" value="P:response to stress"/>
    <property type="evidence" value="ECO:0007669"/>
    <property type="project" value="UniProtKB-ARBA"/>
</dbReference>
<feature type="disulfide bond" evidence="13">
    <location>
        <begin position="1505"/>
        <end position="1522"/>
    </location>
</feature>
<dbReference type="InterPro" id="IPR050440">
    <property type="entry name" value="Laminin/Netrin_ECM"/>
</dbReference>
<feature type="domain" description="Laminin EGF-like" evidence="18">
    <location>
        <begin position="1952"/>
        <end position="1998"/>
    </location>
</feature>
<feature type="disulfide bond" evidence="13">
    <location>
        <begin position="512"/>
        <end position="521"/>
    </location>
</feature>
<evidence type="ECO:0000256" key="11">
    <source>
        <dbReference type="ARBA" id="ARBA00023292"/>
    </source>
</evidence>
<evidence type="ECO:0000256" key="3">
    <source>
        <dbReference type="ARBA" id="ARBA00022530"/>
    </source>
</evidence>
<keyword evidence="3" id="KW-0272">Extracellular matrix</keyword>
<comment type="subcellular location">
    <subcellularLocation>
        <location evidence="1">Secreted</location>
        <location evidence="1">Extracellular space</location>
        <location evidence="1">Extracellular matrix</location>
        <location evidence="1">Basement membrane</location>
    </subcellularLocation>
</comment>
<keyword evidence="9 13" id="KW-1015">Disulfide bond</keyword>
<dbReference type="Pfam" id="PF06008">
    <property type="entry name" value="Laminin_I"/>
    <property type="match status" value="1"/>
</dbReference>
<feature type="chain" id="PRO_5046607001" evidence="16">
    <location>
        <begin position="21"/>
        <end position="3668"/>
    </location>
</feature>
<feature type="domain" description="Laminin IV type A" evidence="19">
    <location>
        <begin position="1574"/>
        <end position="1757"/>
    </location>
</feature>
<dbReference type="OrthoDB" id="10011303at2759"/>
<dbReference type="Pfam" id="PF24973">
    <property type="entry name" value="EGF_LMN_ATRN"/>
    <property type="match status" value="1"/>
</dbReference>
<dbReference type="GO" id="GO:0030054">
    <property type="term" value="C:cell junction"/>
    <property type="evidence" value="ECO:0007669"/>
    <property type="project" value="UniProtKB-ARBA"/>
</dbReference>
<feature type="disulfide bond" evidence="13">
    <location>
        <begin position="628"/>
        <end position="640"/>
    </location>
</feature>
<evidence type="ECO:0000256" key="5">
    <source>
        <dbReference type="ARBA" id="ARBA00022737"/>
    </source>
</evidence>
<dbReference type="PANTHER" id="PTHR10574:SF406">
    <property type="entry name" value="LAMININ SUBUNIT ALPHA 5"/>
    <property type="match status" value="1"/>
</dbReference>
<dbReference type="SUPFAM" id="SSF57196">
    <property type="entry name" value="EGF/Laminin"/>
    <property type="match status" value="20"/>
</dbReference>
<dbReference type="GO" id="GO:0045995">
    <property type="term" value="P:regulation of embryonic development"/>
    <property type="evidence" value="ECO:0007669"/>
    <property type="project" value="InterPro"/>
</dbReference>
<dbReference type="PROSITE" id="PS01248">
    <property type="entry name" value="EGF_LAM_1"/>
    <property type="match status" value="9"/>
</dbReference>
<evidence type="ECO:0000259" key="17">
    <source>
        <dbReference type="PROSITE" id="PS50025"/>
    </source>
</evidence>
<feature type="coiled-coil region" evidence="14">
    <location>
        <begin position="2257"/>
        <end position="2308"/>
    </location>
</feature>
<dbReference type="InterPro" id="IPR008211">
    <property type="entry name" value="Laminin_N"/>
</dbReference>
<feature type="domain" description="Laminin EGF-like" evidence="18">
    <location>
        <begin position="1364"/>
        <end position="1409"/>
    </location>
</feature>
<feature type="region of interest" description="Disordered" evidence="15">
    <location>
        <begin position="3208"/>
        <end position="3245"/>
    </location>
</feature>
<dbReference type="InterPro" id="IPR013320">
    <property type="entry name" value="ConA-like_dom_sf"/>
</dbReference>
<dbReference type="InterPro" id="IPR009254">
    <property type="entry name" value="Laminin_aI"/>
</dbReference>
<dbReference type="SMART" id="SM00181">
    <property type="entry name" value="EGF"/>
    <property type="match status" value="10"/>
</dbReference>
<dbReference type="GO" id="GO:0061564">
    <property type="term" value="P:axon development"/>
    <property type="evidence" value="ECO:0007669"/>
    <property type="project" value="UniProtKB-ARBA"/>
</dbReference>
<dbReference type="SMART" id="SM00282">
    <property type="entry name" value="LamG"/>
    <property type="match status" value="5"/>
</dbReference>
<feature type="disulfide bond" evidence="13">
    <location>
        <begin position="466"/>
        <end position="475"/>
    </location>
</feature>
<dbReference type="PROSITE" id="PS51115">
    <property type="entry name" value="LAMININ_IVA"/>
    <property type="match status" value="1"/>
</dbReference>
<dbReference type="Pfam" id="PF00055">
    <property type="entry name" value="Laminin_N"/>
    <property type="match status" value="1"/>
</dbReference>
<dbReference type="InterPro" id="IPR000742">
    <property type="entry name" value="EGF"/>
</dbReference>
<dbReference type="InterPro" id="IPR010307">
    <property type="entry name" value="Laminin_dom_II"/>
</dbReference>
<evidence type="ECO:0000256" key="12">
    <source>
        <dbReference type="PROSITE-ProRule" id="PRU00122"/>
    </source>
</evidence>
<feature type="domain" description="Laminin EGF-like" evidence="18">
    <location>
        <begin position="1455"/>
        <end position="1502"/>
    </location>
</feature>
<evidence type="ECO:0000256" key="13">
    <source>
        <dbReference type="PROSITE-ProRule" id="PRU00460"/>
    </source>
</evidence>
<feature type="domain" description="Laminin EGF-like" evidence="18">
    <location>
        <begin position="1410"/>
        <end position="1454"/>
    </location>
</feature>
<keyword evidence="8 14" id="KW-0175">Coiled coil</keyword>
<dbReference type="Gene3D" id="2.10.25.10">
    <property type="entry name" value="Laminin"/>
    <property type="match status" value="21"/>
</dbReference>
<name>A0A6J0BL54_NEOLC</name>
<evidence type="ECO:0000259" key="18">
    <source>
        <dbReference type="PROSITE" id="PS50027"/>
    </source>
</evidence>
<feature type="signal peptide" evidence="16">
    <location>
        <begin position="1"/>
        <end position="20"/>
    </location>
</feature>
<keyword evidence="21" id="KW-1185">Reference proteome</keyword>
<dbReference type="GO" id="GO:0005102">
    <property type="term" value="F:signaling receptor binding"/>
    <property type="evidence" value="ECO:0007669"/>
    <property type="project" value="InterPro"/>
</dbReference>
<evidence type="ECO:0000256" key="1">
    <source>
        <dbReference type="ARBA" id="ARBA00004302"/>
    </source>
</evidence>
<keyword evidence="7" id="KW-0130">Cell adhesion</keyword>
<keyword evidence="6" id="KW-0084">Basement membrane</keyword>
<dbReference type="GO" id="GO:0009887">
    <property type="term" value="P:animal organ morphogenesis"/>
    <property type="evidence" value="ECO:0007669"/>
    <property type="project" value="TreeGrafter"/>
</dbReference>
<dbReference type="SMART" id="SM00136">
    <property type="entry name" value="LamNT"/>
    <property type="match status" value="1"/>
</dbReference>
<feature type="domain" description="Laminin EGF-like" evidence="18">
    <location>
        <begin position="1503"/>
        <end position="1553"/>
    </location>
</feature>
<feature type="disulfide bond" evidence="13">
    <location>
        <begin position="603"/>
        <end position="612"/>
    </location>
</feature>
<dbReference type="CDD" id="cd00055">
    <property type="entry name" value="EGF_Lam"/>
    <property type="match status" value="21"/>
</dbReference>
<dbReference type="PROSITE" id="PS51117">
    <property type="entry name" value="LAMININ_NTER"/>
    <property type="match status" value="1"/>
</dbReference>
<feature type="domain" description="Laminin G" evidence="17">
    <location>
        <begin position="3036"/>
        <end position="3207"/>
    </location>
</feature>
<organism evidence="22">
    <name type="scientific">Neodiprion lecontei</name>
    <name type="common">Redheaded pine sawfly</name>
    <dbReference type="NCBI Taxonomy" id="441921"/>
    <lineage>
        <taxon>Eukaryota</taxon>
        <taxon>Metazoa</taxon>
        <taxon>Ecdysozoa</taxon>
        <taxon>Arthropoda</taxon>
        <taxon>Hexapoda</taxon>
        <taxon>Insecta</taxon>
        <taxon>Pterygota</taxon>
        <taxon>Neoptera</taxon>
        <taxon>Endopterygota</taxon>
        <taxon>Hymenoptera</taxon>
        <taxon>Tenthredinoidea</taxon>
        <taxon>Diprionidae</taxon>
        <taxon>Diprioninae</taxon>
        <taxon>Neodiprion</taxon>
    </lineage>
</organism>
<dbReference type="PANTHER" id="PTHR10574">
    <property type="entry name" value="NETRIN/LAMININ-RELATED"/>
    <property type="match status" value="1"/>
</dbReference>
<feature type="domain" description="Laminin EGF-like" evidence="18">
    <location>
        <begin position="537"/>
        <end position="582"/>
    </location>
</feature>
<feature type="disulfide bond" evidence="13">
    <location>
        <begin position="583"/>
        <end position="595"/>
    </location>
</feature>
<evidence type="ECO:0000256" key="9">
    <source>
        <dbReference type="ARBA" id="ARBA00023157"/>
    </source>
</evidence>
<dbReference type="PRINTS" id="PR00011">
    <property type="entry name" value="EGFLAMININ"/>
</dbReference>
<dbReference type="CDD" id="cd00110">
    <property type="entry name" value="LamG"/>
    <property type="match status" value="5"/>
</dbReference>
<feature type="disulfide bond" evidence="13">
    <location>
        <begin position="537"/>
        <end position="549"/>
    </location>
</feature>
<feature type="disulfide bond" evidence="13">
    <location>
        <begin position="1810"/>
        <end position="1819"/>
    </location>
</feature>
<keyword evidence="2" id="KW-0964">Secreted</keyword>
<feature type="disulfide bond" evidence="13">
    <location>
        <begin position="447"/>
        <end position="464"/>
    </location>
</feature>
<dbReference type="SMART" id="SM00281">
    <property type="entry name" value="LamB"/>
    <property type="match status" value="1"/>
</dbReference>
<feature type="domain" description="Laminin EGF-like" evidence="18">
    <location>
        <begin position="628"/>
        <end position="677"/>
    </location>
</feature>
<evidence type="ECO:0000313" key="22">
    <source>
        <dbReference type="RefSeq" id="XP_015515404.2"/>
    </source>
</evidence>
<dbReference type="PROSITE" id="PS50027">
    <property type="entry name" value="EGF_LAM_2"/>
    <property type="match status" value="15"/>
</dbReference>
<feature type="domain" description="Laminin G" evidence="17">
    <location>
        <begin position="2654"/>
        <end position="2845"/>
    </location>
</feature>
<feature type="disulfide bond" evidence="13">
    <location>
        <begin position="445"/>
        <end position="457"/>
    </location>
</feature>
<dbReference type="FunCoup" id="A0A6J0BL54">
    <property type="interactions" value="54"/>
</dbReference>
<proteinExistence type="predicted"/>
<feature type="domain" description="Laminin N-terminal" evidence="20">
    <location>
        <begin position="19"/>
        <end position="270"/>
    </location>
</feature>
<dbReference type="Gene3D" id="2.60.120.260">
    <property type="entry name" value="Galactose-binding domain-like"/>
    <property type="match status" value="1"/>
</dbReference>
<feature type="domain" description="Laminin G" evidence="17">
    <location>
        <begin position="2859"/>
        <end position="3029"/>
    </location>
</feature>
<feature type="domain" description="Laminin EGF-like" evidence="18">
    <location>
        <begin position="445"/>
        <end position="490"/>
    </location>
</feature>
<feature type="disulfide bond" evidence="13">
    <location>
        <begin position="1385"/>
        <end position="1394"/>
    </location>
</feature>
<feature type="disulfide bond" evidence="13">
    <location>
        <begin position="1364"/>
        <end position="1376"/>
    </location>
</feature>
<feature type="disulfide bond" evidence="13">
    <location>
        <begin position="1524"/>
        <end position="1533"/>
    </location>
</feature>
<dbReference type="Pfam" id="PF06009">
    <property type="entry name" value="Laminin_II"/>
    <property type="match status" value="1"/>
</dbReference>
<evidence type="ECO:0000256" key="6">
    <source>
        <dbReference type="ARBA" id="ARBA00022869"/>
    </source>
</evidence>
<reference evidence="22" key="1">
    <citation type="submission" date="2025-08" db="UniProtKB">
        <authorList>
            <consortium name="RefSeq"/>
        </authorList>
    </citation>
    <scope>IDENTIFICATION</scope>
    <source>
        <tissue evidence="22">Thorax and Abdomen</tissue>
    </source>
</reference>
<feature type="disulfide bond" evidence="13">
    <location>
        <begin position="1427"/>
        <end position="1436"/>
    </location>
</feature>
<dbReference type="GO" id="GO:0030334">
    <property type="term" value="P:regulation of cell migration"/>
    <property type="evidence" value="ECO:0007669"/>
    <property type="project" value="InterPro"/>
</dbReference>
<evidence type="ECO:0000259" key="20">
    <source>
        <dbReference type="PROSITE" id="PS51117"/>
    </source>
</evidence>
<feature type="disulfide bond" evidence="13">
    <location>
        <begin position="648"/>
        <end position="657"/>
    </location>
</feature>
<dbReference type="KEGG" id="nlo:107221056"/>
<dbReference type="GO" id="GO:0030155">
    <property type="term" value="P:regulation of cell adhesion"/>
    <property type="evidence" value="ECO:0007669"/>
    <property type="project" value="InterPro"/>
</dbReference>
<dbReference type="InterPro" id="IPR001791">
    <property type="entry name" value="Laminin_G"/>
</dbReference>